<accession>A0A9Q0SXG8</accession>
<protein>
    <submittedName>
        <fullName evidence="1">Uncharacterized protein</fullName>
    </submittedName>
</protein>
<keyword evidence="2" id="KW-1185">Reference proteome</keyword>
<organism evidence="1 2">
    <name type="scientific">Salix purpurea</name>
    <name type="common">Purple osier willow</name>
    <dbReference type="NCBI Taxonomy" id="77065"/>
    <lineage>
        <taxon>Eukaryota</taxon>
        <taxon>Viridiplantae</taxon>
        <taxon>Streptophyta</taxon>
        <taxon>Embryophyta</taxon>
        <taxon>Tracheophyta</taxon>
        <taxon>Spermatophyta</taxon>
        <taxon>Magnoliopsida</taxon>
        <taxon>eudicotyledons</taxon>
        <taxon>Gunneridae</taxon>
        <taxon>Pentapetalae</taxon>
        <taxon>rosids</taxon>
        <taxon>fabids</taxon>
        <taxon>Malpighiales</taxon>
        <taxon>Salicaceae</taxon>
        <taxon>Saliceae</taxon>
        <taxon>Salix</taxon>
    </lineage>
</organism>
<dbReference type="AlphaFoldDB" id="A0A9Q0SXG8"/>
<gene>
    <name evidence="1" type="ORF">OIU79_014741</name>
</gene>
<proteinExistence type="predicted"/>
<dbReference type="EMBL" id="JAPFFK010000018">
    <property type="protein sequence ID" value="KAJ6693063.1"/>
    <property type="molecule type" value="Genomic_DNA"/>
</dbReference>
<dbReference type="Proteomes" id="UP001151532">
    <property type="component" value="Chromosome 9"/>
</dbReference>
<reference evidence="1" key="2">
    <citation type="journal article" date="2023" name="Int. J. Mol. Sci.">
        <title>De Novo Assembly and Annotation of 11 Diverse Shrub Willow (Salix) Genomes Reveals Novel Gene Organization in Sex-Linked Regions.</title>
        <authorList>
            <person name="Hyden B."/>
            <person name="Feng K."/>
            <person name="Yates T.B."/>
            <person name="Jawdy S."/>
            <person name="Cereghino C."/>
            <person name="Smart L.B."/>
            <person name="Muchero W."/>
        </authorList>
    </citation>
    <scope>NUCLEOTIDE SEQUENCE</scope>
    <source>
        <tissue evidence="1">Shoot tip</tissue>
    </source>
</reference>
<evidence type="ECO:0000313" key="1">
    <source>
        <dbReference type="EMBL" id="KAJ6693063.1"/>
    </source>
</evidence>
<name>A0A9Q0SXG8_SALPP</name>
<reference evidence="1" key="1">
    <citation type="submission" date="2022-11" db="EMBL/GenBank/DDBJ databases">
        <authorList>
            <person name="Hyden B.L."/>
            <person name="Feng K."/>
            <person name="Yates T."/>
            <person name="Jawdy S."/>
            <person name="Smart L.B."/>
            <person name="Muchero W."/>
        </authorList>
    </citation>
    <scope>NUCLEOTIDE SEQUENCE</scope>
    <source>
        <tissue evidence="1">Shoot tip</tissue>
    </source>
</reference>
<comment type="caution">
    <text evidence="1">The sequence shown here is derived from an EMBL/GenBank/DDBJ whole genome shotgun (WGS) entry which is preliminary data.</text>
</comment>
<sequence>MNHIFLACNTNLLEGLILLSRSSLFYIYFSIFSKLFSLLSYPTSLCNCDEVGIAEM</sequence>
<evidence type="ECO:0000313" key="2">
    <source>
        <dbReference type="Proteomes" id="UP001151532"/>
    </source>
</evidence>